<dbReference type="PANTHER" id="PTHR33702:SF5">
    <property type="entry name" value="OS01G0308600 PROTEIN"/>
    <property type="match status" value="1"/>
</dbReference>
<dbReference type="AlphaFoldDB" id="A0AAQ3QER5"/>
<dbReference type="Proteomes" id="UP001327560">
    <property type="component" value="Chromosome 5"/>
</dbReference>
<reference evidence="2 3" key="1">
    <citation type="submission" date="2023-10" db="EMBL/GenBank/DDBJ databases">
        <title>Chromosome-scale genome assembly provides insights into flower coloration mechanisms of Canna indica.</title>
        <authorList>
            <person name="Li C."/>
        </authorList>
    </citation>
    <scope>NUCLEOTIDE SEQUENCE [LARGE SCALE GENOMIC DNA]</scope>
    <source>
        <tissue evidence="2">Flower</tissue>
    </source>
</reference>
<name>A0AAQ3QER5_9LILI</name>
<evidence type="ECO:0000256" key="1">
    <source>
        <dbReference type="SAM" id="Phobius"/>
    </source>
</evidence>
<organism evidence="2 3">
    <name type="scientific">Canna indica</name>
    <name type="common">Indian-shot</name>
    <dbReference type="NCBI Taxonomy" id="4628"/>
    <lineage>
        <taxon>Eukaryota</taxon>
        <taxon>Viridiplantae</taxon>
        <taxon>Streptophyta</taxon>
        <taxon>Embryophyta</taxon>
        <taxon>Tracheophyta</taxon>
        <taxon>Spermatophyta</taxon>
        <taxon>Magnoliopsida</taxon>
        <taxon>Liliopsida</taxon>
        <taxon>Zingiberales</taxon>
        <taxon>Cannaceae</taxon>
        <taxon>Canna</taxon>
    </lineage>
</organism>
<dbReference type="PANTHER" id="PTHR33702">
    <property type="entry name" value="BNAA09G40010D PROTEIN"/>
    <property type="match status" value="1"/>
</dbReference>
<keyword evidence="3" id="KW-1185">Reference proteome</keyword>
<dbReference type="EMBL" id="CP136894">
    <property type="protein sequence ID" value="WOL06676.1"/>
    <property type="molecule type" value="Genomic_DNA"/>
</dbReference>
<gene>
    <name evidence="2" type="ORF">Cni_G15410</name>
</gene>
<feature type="transmembrane region" description="Helical" evidence="1">
    <location>
        <begin position="71"/>
        <end position="95"/>
    </location>
</feature>
<proteinExistence type="predicted"/>
<feature type="transmembrane region" description="Helical" evidence="1">
    <location>
        <begin position="115"/>
        <end position="139"/>
    </location>
</feature>
<keyword evidence="1" id="KW-0812">Transmembrane</keyword>
<keyword evidence="1" id="KW-1133">Transmembrane helix</keyword>
<accession>A0AAQ3QER5</accession>
<protein>
    <submittedName>
        <fullName evidence="2">Uncharacterized protein</fullName>
    </submittedName>
</protein>
<evidence type="ECO:0000313" key="2">
    <source>
        <dbReference type="EMBL" id="WOL06676.1"/>
    </source>
</evidence>
<keyword evidence="1" id="KW-0472">Membrane</keyword>
<evidence type="ECO:0000313" key="3">
    <source>
        <dbReference type="Proteomes" id="UP001327560"/>
    </source>
</evidence>
<sequence>MESYKGRLKGFWRRRHYHRAAGGQTHRRRFNRAELGGGEGRRRFWRIKISPRIASLRAVSPRRILARIRDAYVRMMLSFSGAVPAGVTYAGYGFGAGNGGTGFARPPPKEYDERVLVQIYKSLIAASAATGTGGSAIALGR</sequence>